<sequence length="88" mass="9789">MKKPAALESRAGFINNQTNEAFDMQNSKQKPQQAQGSQWLTQNHGRRMLFADVAAVVGTARKSLMPLLAQEYRARNARMAARRDGGAE</sequence>
<proteinExistence type="predicted"/>
<name>A0ABP7DGA2_9GAMM</name>
<protein>
    <submittedName>
        <fullName evidence="1">Uncharacterized protein</fullName>
    </submittedName>
</protein>
<gene>
    <name evidence="1" type="ORF">GCM10022421_08720</name>
</gene>
<dbReference type="Proteomes" id="UP001501479">
    <property type="component" value="Unassembled WGS sequence"/>
</dbReference>
<keyword evidence="2" id="KW-1185">Reference proteome</keyword>
<accession>A0ABP7DGA2</accession>
<evidence type="ECO:0000313" key="2">
    <source>
        <dbReference type="Proteomes" id="UP001501479"/>
    </source>
</evidence>
<dbReference type="EMBL" id="BAABDS010000010">
    <property type="protein sequence ID" value="GAA3704144.1"/>
    <property type="molecule type" value="Genomic_DNA"/>
</dbReference>
<comment type="caution">
    <text evidence="1">The sequence shown here is derived from an EMBL/GenBank/DDBJ whole genome shotgun (WGS) entry which is preliminary data.</text>
</comment>
<evidence type="ECO:0000313" key="1">
    <source>
        <dbReference type="EMBL" id="GAA3704144.1"/>
    </source>
</evidence>
<reference evidence="2" key="1">
    <citation type="journal article" date="2019" name="Int. J. Syst. Evol. Microbiol.">
        <title>The Global Catalogue of Microorganisms (GCM) 10K type strain sequencing project: providing services to taxonomists for standard genome sequencing and annotation.</title>
        <authorList>
            <consortium name="The Broad Institute Genomics Platform"/>
            <consortium name="The Broad Institute Genome Sequencing Center for Infectious Disease"/>
            <person name="Wu L."/>
            <person name="Ma J."/>
        </authorList>
    </citation>
    <scope>NUCLEOTIDE SEQUENCE [LARGE SCALE GENOMIC DNA]</scope>
    <source>
        <strain evidence="2">JCM 17329</strain>
    </source>
</reference>
<organism evidence="1 2">
    <name type="scientific">Oceanisphaera sediminis</name>
    <dbReference type="NCBI Taxonomy" id="981381"/>
    <lineage>
        <taxon>Bacteria</taxon>
        <taxon>Pseudomonadati</taxon>
        <taxon>Pseudomonadota</taxon>
        <taxon>Gammaproteobacteria</taxon>
        <taxon>Aeromonadales</taxon>
        <taxon>Aeromonadaceae</taxon>
        <taxon>Oceanisphaera</taxon>
    </lineage>
</organism>